<evidence type="ECO:0000313" key="7">
    <source>
        <dbReference type="Proteomes" id="UP001232001"/>
    </source>
</evidence>
<evidence type="ECO:0000313" key="6">
    <source>
        <dbReference type="EMBL" id="WGH75028.1"/>
    </source>
</evidence>
<dbReference type="InterPro" id="IPR016193">
    <property type="entry name" value="Cytidine_deaminase-like"/>
</dbReference>
<dbReference type="InterPro" id="IPR016192">
    <property type="entry name" value="APOBEC/CMP_deaminase_Zn-bd"/>
</dbReference>
<evidence type="ECO:0000256" key="2">
    <source>
        <dbReference type="ARBA" id="ARBA00022723"/>
    </source>
</evidence>
<gene>
    <name evidence="6" type="ORF">P8625_13240</name>
</gene>
<keyword evidence="3" id="KW-0378">Hydrolase</keyword>
<keyword evidence="4" id="KW-0862">Zinc</keyword>
<feature type="domain" description="CMP/dCMP-type deaminase" evidence="5">
    <location>
        <begin position="7"/>
        <end position="132"/>
    </location>
</feature>
<accession>A0ABY8L4A5</accession>
<protein>
    <recommendedName>
        <fullName evidence="5">CMP/dCMP-type deaminase domain-containing protein</fullName>
    </recommendedName>
</protein>
<evidence type="ECO:0000256" key="1">
    <source>
        <dbReference type="ARBA" id="ARBA00006576"/>
    </source>
</evidence>
<keyword evidence="2" id="KW-0479">Metal-binding</keyword>
<dbReference type="SUPFAM" id="SSF53927">
    <property type="entry name" value="Cytidine deaminase-like"/>
    <property type="match status" value="1"/>
</dbReference>
<keyword evidence="7" id="KW-1185">Reference proteome</keyword>
<dbReference type="EMBL" id="CP122539">
    <property type="protein sequence ID" value="WGH75028.1"/>
    <property type="molecule type" value="Genomic_DNA"/>
</dbReference>
<name>A0ABY8L4A5_9FLAO</name>
<dbReference type="RefSeq" id="WP_279650920.1">
    <property type="nucleotide sequence ID" value="NZ_CP122539.1"/>
</dbReference>
<evidence type="ECO:0000256" key="4">
    <source>
        <dbReference type="ARBA" id="ARBA00022833"/>
    </source>
</evidence>
<dbReference type="PROSITE" id="PS51747">
    <property type="entry name" value="CYT_DCMP_DEAMINASES_2"/>
    <property type="match status" value="1"/>
</dbReference>
<dbReference type="Pfam" id="PF00383">
    <property type="entry name" value="dCMP_cyt_deam_1"/>
    <property type="match status" value="1"/>
</dbReference>
<dbReference type="InterPro" id="IPR002125">
    <property type="entry name" value="CMP_dCMP_dom"/>
</dbReference>
<proteinExistence type="inferred from homology"/>
<comment type="similarity">
    <text evidence="1">Belongs to the cytidine and deoxycytidylate deaminase family.</text>
</comment>
<sequence>MKKNQAEIWQKMSVVAWEVSNNAYTKSNTLVGACVLGINGKMYAGCNIQQELRSHDIHAETNAIGNMVSDGCEQIVKILVVADKELFTPCGSCMDWIVQFSSEKTLVGFQGKTNREIQIFTTKELMPFYPKK</sequence>
<evidence type="ECO:0000256" key="3">
    <source>
        <dbReference type="ARBA" id="ARBA00022801"/>
    </source>
</evidence>
<evidence type="ECO:0000259" key="5">
    <source>
        <dbReference type="PROSITE" id="PS51747"/>
    </source>
</evidence>
<dbReference type="PROSITE" id="PS00903">
    <property type="entry name" value="CYT_DCMP_DEAMINASES_1"/>
    <property type="match status" value="1"/>
</dbReference>
<dbReference type="Gene3D" id="3.40.140.10">
    <property type="entry name" value="Cytidine Deaminase, domain 2"/>
    <property type="match status" value="1"/>
</dbReference>
<dbReference type="InterPro" id="IPR050202">
    <property type="entry name" value="Cyt/Deoxycyt_deaminase"/>
</dbReference>
<dbReference type="PANTHER" id="PTHR11644">
    <property type="entry name" value="CYTIDINE DEAMINASE"/>
    <property type="match status" value="1"/>
</dbReference>
<organism evidence="6 7">
    <name type="scientific">Tenacibaculum tangerinum</name>
    <dbReference type="NCBI Taxonomy" id="3038772"/>
    <lineage>
        <taxon>Bacteria</taxon>
        <taxon>Pseudomonadati</taxon>
        <taxon>Bacteroidota</taxon>
        <taxon>Flavobacteriia</taxon>
        <taxon>Flavobacteriales</taxon>
        <taxon>Flavobacteriaceae</taxon>
        <taxon>Tenacibaculum</taxon>
    </lineage>
</organism>
<reference evidence="6 7" key="1">
    <citation type="submission" date="2023-04" db="EMBL/GenBank/DDBJ databases">
        <title>Tenacibaculum tangerinum sp. nov., isolated from sea tidal flat of South Korea.</title>
        <authorList>
            <person name="Lee S.H."/>
            <person name="Kim J.-J."/>
        </authorList>
    </citation>
    <scope>NUCLEOTIDE SEQUENCE [LARGE SCALE GENOMIC DNA]</scope>
    <source>
        <strain evidence="6 7">GRR-S3-23</strain>
    </source>
</reference>
<dbReference type="CDD" id="cd01283">
    <property type="entry name" value="cytidine_deaminase"/>
    <property type="match status" value="1"/>
</dbReference>
<dbReference type="PANTHER" id="PTHR11644:SF2">
    <property type="entry name" value="CYTIDINE DEAMINASE"/>
    <property type="match status" value="1"/>
</dbReference>
<dbReference type="Proteomes" id="UP001232001">
    <property type="component" value="Chromosome"/>
</dbReference>